<reference evidence="2" key="2">
    <citation type="submission" date="2023-05" db="EMBL/GenBank/DDBJ databases">
        <authorList>
            <consortium name="Lawrence Berkeley National Laboratory"/>
            <person name="Steindorff A."/>
            <person name="Hensen N."/>
            <person name="Bonometti L."/>
            <person name="Westerberg I."/>
            <person name="Brannstrom I.O."/>
            <person name="Guillou S."/>
            <person name="Cros-Aarteil S."/>
            <person name="Calhoun S."/>
            <person name="Haridas S."/>
            <person name="Kuo A."/>
            <person name="Mondo S."/>
            <person name="Pangilinan J."/>
            <person name="Riley R."/>
            <person name="Labutti K."/>
            <person name="Andreopoulos B."/>
            <person name="Lipzen A."/>
            <person name="Chen C."/>
            <person name="Yanf M."/>
            <person name="Daum C."/>
            <person name="Ng V."/>
            <person name="Clum A."/>
            <person name="Ohm R."/>
            <person name="Martin F."/>
            <person name="Silar P."/>
            <person name="Natvig D."/>
            <person name="Lalanne C."/>
            <person name="Gautier V."/>
            <person name="Ament-Velasquez S.L."/>
            <person name="Kruys A."/>
            <person name="Hutchinson M.I."/>
            <person name="Powell A.J."/>
            <person name="Barry K."/>
            <person name="Miller A.N."/>
            <person name="Grigoriev I.V."/>
            <person name="Debuchy R."/>
            <person name="Gladieux P."/>
            <person name="Thoren M.H."/>
            <person name="Johannesson H."/>
        </authorList>
    </citation>
    <scope>NUCLEOTIDE SEQUENCE</scope>
    <source>
        <strain evidence="2">PSN243</strain>
    </source>
</reference>
<dbReference type="EMBL" id="MU865918">
    <property type="protein sequence ID" value="KAK4453915.1"/>
    <property type="molecule type" value="Genomic_DNA"/>
</dbReference>
<organism evidence="2 3">
    <name type="scientific">Podospora aff. communis PSN243</name>
    <dbReference type="NCBI Taxonomy" id="3040156"/>
    <lineage>
        <taxon>Eukaryota</taxon>
        <taxon>Fungi</taxon>
        <taxon>Dikarya</taxon>
        <taxon>Ascomycota</taxon>
        <taxon>Pezizomycotina</taxon>
        <taxon>Sordariomycetes</taxon>
        <taxon>Sordariomycetidae</taxon>
        <taxon>Sordariales</taxon>
        <taxon>Podosporaceae</taxon>
        <taxon>Podospora</taxon>
    </lineage>
</organism>
<evidence type="ECO:0008006" key="4">
    <source>
        <dbReference type="Google" id="ProtNLM"/>
    </source>
</evidence>
<dbReference type="AlphaFoldDB" id="A0AAV9H1M5"/>
<sequence>MPIPFLNKPWIRAPFLLHWSIEVPAAASFLLTPSLQLHNPSPETKLVLRSYGSLLLASCALSIMFLSRPRYDDASIIFGFMMAFYHIFPIYRAMARMQAGRRRMREARTNKVLGGPGLHFIVHLSCFLSLLGGAMVTFMYPQYRR</sequence>
<evidence type="ECO:0000313" key="2">
    <source>
        <dbReference type="EMBL" id="KAK4453915.1"/>
    </source>
</evidence>
<keyword evidence="1" id="KW-1133">Transmembrane helix</keyword>
<reference evidence="2" key="1">
    <citation type="journal article" date="2023" name="Mol. Phylogenet. Evol.">
        <title>Genome-scale phylogeny and comparative genomics of the fungal order Sordariales.</title>
        <authorList>
            <person name="Hensen N."/>
            <person name="Bonometti L."/>
            <person name="Westerberg I."/>
            <person name="Brannstrom I.O."/>
            <person name="Guillou S."/>
            <person name="Cros-Aarteil S."/>
            <person name="Calhoun S."/>
            <person name="Haridas S."/>
            <person name="Kuo A."/>
            <person name="Mondo S."/>
            <person name="Pangilinan J."/>
            <person name="Riley R."/>
            <person name="LaButti K."/>
            <person name="Andreopoulos B."/>
            <person name="Lipzen A."/>
            <person name="Chen C."/>
            <person name="Yan M."/>
            <person name="Daum C."/>
            <person name="Ng V."/>
            <person name="Clum A."/>
            <person name="Steindorff A."/>
            <person name="Ohm R.A."/>
            <person name="Martin F."/>
            <person name="Silar P."/>
            <person name="Natvig D.O."/>
            <person name="Lalanne C."/>
            <person name="Gautier V."/>
            <person name="Ament-Velasquez S.L."/>
            <person name="Kruys A."/>
            <person name="Hutchinson M.I."/>
            <person name="Powell A.J."/>
            <person name="Barry K."/>
            <person name="Miller A.N."/>
            <person name="Grigoriev I.V."/>
            <person name="Debuchy R."/>
            <person name="Gladieux P."/>
            <person name="Hiltunen Thoren M."/>
            <person name="Johannesson H."/>
        </authorList>
    </citation>
    <scope>NUCLEOTIDE SEQUENCE</scope>
    <source>
        <strain evidence="2">PSN243</strain>
    </source>
</reference>
<keyword evidence="3" id="KW-1185">Reference proteome</keyword>
<proteinExistence type="predicted"/>
<keyword evidence="1" id="KW-0812">Transmembrane</keyword>
<evidence type="ECO:0000256" key="1">
    <source>
        <dbReference type="SAM" id="Phobius"/>
    </source>
</evidence>
<feature type="transmembrane region" description="Helical" evidence="1">
    <location>
        <begin position="74"/>
        <end position="91"/>
    </location>
</feature>
<dbReference type="Proteomes" id="UP001321760">
    <property type="component" value="Unassembled WGS sequence"/>
</dbReference>
<accession>A0AAV9H1M5</accession>
<feature type="transmembrane region" description="Helical" evidence="1">
    <location>
        <begin position="112"/>
        <end position="140"/>
    </location>
</feature>
<feature type="transmembrane region" description="Helical" evidence="1">
    <location>
        <begin position="46"/>
        <end position="68"/>
    </location>
</feature>
<keyword evidence="1" id="KW-0472">Membrane</keyword>
<protein>
    <recommendedName>
        <fullName evidence="4">DUF4149 domain-containing protein</fullName>
    </recommendedName>
</protein>
<evidence type="ECO:0000313" key="3">
    <source>
        <dbReference type="Proteomes" id="UP001321760"/>
    </source>
</evidence>
<comment type="caution">
    <text evidence="2">The sequence shown here is derived from an EMBL/GenBank/DDBJ whole genome shotgun (WGS) entry which is preliminary data.</text>
</comment>
<feature type="transmembrane region" description="Helical" evidence="1">
    <location>
        <begin position="15"/>
        <end position="34"/>
    </location>
</feature>
<gene>
    <name evidence="2" type="ORF">QBC34DRAFT_173588</name>
</gene>
<name>A0AAV9H1M5_9PEZI</name>